<gene>
    <name evidence="2" type="ORF">BK774_13550</name>
</gene>
<dbReference type="CDD" id="cd04793">
    <property type="entry name" value="LanC"/>
    <property type="match status" value="1"/>
</dbReference>
<dbReference type="SMART" id="SM01260">
    <property type="entry name" value="LANC_like"/>
    <property type="match status" value="1"/>
</dbReference>
<dbReference type="Proteomes" id="UP000194551">
    <property type="component" value="Unassembled WGS sequence"/>
</dbReference>
<dbReference type="Pfam" id="PF05147">
    <property type="entry name" value="LANC_like"/>
    <property type="match status" value="1"/>
</dbReference>
<dbReference type="PRINTS" id="PR01950">
    <property type="entry name" value="LANCSUPER"/>
</dbReference>
<evidence type="ECO:0000313" key="2">
    <source>
        <dbReference type="EMBL" id="OUA03017.1"/>
    </source>
</evidence>
<feature type="binding site" evidence="1">
    <location>
        <position position="299"/>
    </location>
    <ligand>
        <name>Zn(2+)</name>
        <dbReference type="ChEBI" id="CHEBI:29105"/>
    </ligand>
</feature>
<dbReference type="InterPro" id="IPR007822">
    <property type="entry name" value="LANC-like"/>
</dbReference>
<dbReference type="InterPro" id="IPR033889">
    <property type="entry name" value="LanC"/>
</dbReference>
<keyword evidence="1" id="KW-0479">Metal-binding</keyword>
<reference evidence="2 3" key="1">
    <citation type="submission" date="2016-10" db="EMBL/GenBank/DDBJ databases">
        <title>Comparative genomics of Bacillus thuringiensis reveals a path to pathogens against multiple invertebrate hosts.</title>
        <authorList>
            <person name="Zheng J."/>
            <person name="Gao Q."/>
            <person name="Liu H."/>
            <person name="Peng D."/>
            <person name="Ruan L."/>
            <person name="Sun M."/>
        </authorList>
    </citation>
    <scope>NUCLEOTIDE SEQUENCE [LARGE SCALE GENOMIC DNA]</scope>
    <source>
        <strain evidence="2">HD5</strain>
    </source>
</reference>
<protein>
    <submittedName>
        <fullName evidence="2">Uncharacterized protein</fullName>
    </submittedName>
</protein>
<accession>A0A9X6Q3B6</accession>
<feature type="binding site" evidence="1">
    <location>
        <position position="349"/>
    </location>
    <ligand>
        <name>Zn(2+)</name>
        <dbReference type="ChEBI" id="CHEBI:29105"/>
    </ligand>
</feature>
<keyword evidence="1" id="KW-0862">Zinc</keyword>
<evidence type="ECO:0000313" key="3">
    <source>
        <dbReference type="Proteomes" id="UP000194551"/>
    </source>
</evidence>
<dbReference type="AlphaFoldDB" id="A0A9X6Q3B6"/>
<dbReference type="GO" id="GO:0046872">
    <property type="term" value="F:metal ion binding"/>
    <property type="evidence" value="ECO:0007669"/>
    <property type="project" value="UniProtKB-KW"/>
</dbReference>
<feature type="binding site" evidence="1">
    <location>
        <position position="350"/>
    </location>
    <ligand>
        <name>Zn(2+)</name>
        <dbReference type="ChEBI" id="CHEBI:29105"/>
    </ligand>
</feature>
<dbReference type="Gene3D" id="1.50.10.20">
    <property type="match status" value="1"/>
</dbReference>
<organism evidence="2 3">
    <name type="scientific">Bacillus thuringiensis</name>
    <dbReference type="NCBI Taxonomy" id="1428"/>
    <lineage>
        <taxon>Bacteria</taxon>
        <taxon>Bacillati</taxon>
        <taxon>Bacillota</taxon>
        <taxon>Bacilli</taxon>
        <taxon>Bacillales</taxon>
        <taxon>Bacillaceae</taxon>
        <taxon>Bacillus</taxon>
        <taxon>Bacillus cereus group</taxon>
    </lineage>
</organism>
<name>A0A9X6Q3B6_BACTU</name>
<dbReference type="GO" id="GO:0031179">
    <property type="term" value="P:peptide modification"/>
    <property type="evidence" value="ECO:0007669"/>
    <property type="project" value="InterPro"/>
</dbReference>
<proteinExistence type="predicted"/>
<evidence type="ECO:0000256" key="1">
    <source>
        <dbReference type="PIRSR" id="PIRSR607822-1"/>
    </source>
</evidence>
<comment type="caution">
    <text evidence="2">The sequence shown here is derived from an EMBL/GenBank/DDBJ whole genome shotgun (WGS) entry which is preliminary data.</text>
</comment>
<dbReference type="SUPFAM" id="SSF158745">
    <property type="entry name" value="LanC-like"/>
    <property type="match status" value="1"/>
</dbReference>
<dbReference type="PRINTS" id="PR01955">
    <property type="entry name" value="LANCFRANKIA"/>
</dbReference>
<sequence length="435" mass="49909">MFKSFCNEKWLYYWGRRSSKFIENEFVLYRIMEGTKLFIIEKVFVMKEFFKQEVIHNVINDTVKKILLNKIPSNDLLSVCLLFNELSSINSEFNKINIQILSRVMNPKNKAINGISFYSGLPLLNFCLYNVNGEVQLVKDMNKVIIESVIKSNNYKKFSMKNLELVNGLTGIARYLLHFKRNDESLRLLKDILNRIISIYHDFNSINSIKNSEIASSVNKNFWGEYVDIGISHGISGLMSLLAICGQQGVEVANQKTALKTLINFLRQIKYDDNTWPEKVILSEGNNYNKDNTYRPSWCYGNSGIASTLYLSGRYLGESTVKTLALNALLCNAPSQRKENINFDSPMFCHGYAGYMHIALKLYQEEKDVRLLEIIKFCLSKILSYYDDSLPMGFKSDDAPIVDLSFVTGIVSILLPLLDLLKSDTNKWDSIFLLS</sequence>
<dbReference type="EMBL" id="NFEM01000070">
    <property type="protein sequence ID" value="OUA03017.1"/>
    <property type="molecule type" value="Genomic_DNA"/>
</dbReference>